<feature type="region of interest" description="Disordered" evidence="1">
    <location>
        <begin position="138"/>
        <end position="185"/>
    </location>
</feature>
<gene>
    <name evidence="2" type="ORF">TRIUR3_35405</name>
</gene>
<evidence type="ECO:0000256" key="1">
    <source>
        <dbReference type="SAM" id="MobiDB-lite"/>
    </source>
</evidence>
<evidence type="ECO:0000313" key="2">
    <source>
        <dbReference type="EMBL" id="EMS65113.1"/>
    </source>
</evidence>
<dbReference type="EMBL" id="KD048270">
    <property type="protein sequence ID" value="EMS65113.1"/>
    <property type="molecule type" value="Genomic_DNA"/>
</dbReference>
<organism evidence="2">
    <name type="scientific">Triticum urartu</name>
    <name type="common">Red wild einkorn</name>
    <name type="synonym">Crithodium urartu</name>
    <dbReference type="NCBI Taxonomy" id="4572"/>
    <lineage>
        <taxon>Eukaryota</taxon>
        <taxon>Viridiplantae</taxon>
        <taxon>Streptophyta</taxon>
        <taxon>Embryophyta</taxon>
        <taxon>Tracheophyta</taxon>
        <taxon>Spermatophyta</taxon>
        <taxon>Magnoliopsida</taxon>
        <taxon>Liliopsida</taxon>
        <taxon>Poales</taxon>
        <taxon>Poaceae</taxon>
        <taxon>BOP clade</taxon>
        <taxon>Pooideae</taxon>
        <taxon>Triticodae</taxon>
        <taxon>Triticeae</taxon>
        <taxon>Triticinae</taxon>
        <taxon>Triticum</taxon>
    </lineage>
</organism>
<sequence length="276" mass="29721">MEPKTVSSSEPLAGIVVVAFKHLEGSIGSWTKFGLFIGEAVLVKGEHKRDEEEPAQEAQVIDGGPEVVVEEVNPVEDGLPRAGEPPIRPPRARNANRPCPASPDSSTTANVANPPLSLATTTMPRPGNAHVASLPRAPKIQTEKIGGDGAGGGGVRGRIWRGHECGRSRRRGRSSRRRRRSRGGLIGARQLQKEGAFSGGWRWRSMDGGDDWWRRDGNPSGLASSRRWKGEGVGEENASLTRPCLRKLRVICPARLGPSRGSSLCVGEDGPRWAPF</sequence>
<dbReference type="AlphaFoldDB" id="M7ZPG2"/>
<reference evidence="2" key="1">
    <citation type="journal article" date="2013" name="Nature">
        <title>Draft genome of the wheat A-genome progenitor Triticum urartu.</title>
        <authorList>
            <person name="Ling H.Q."/>
            <person name="Zhao S."/>
            <person name="Liu D."/>
            <person name="Wang J."/>
            <person name="Sun H."/>
            <person name="Zhang C."/>
            <person name="Fan H."/>
            <person name="Li D."/>
            <person name="Dong L."/>
            <person name="Tao Y."/>
            <person name="Gao C."/>
            <person name="Wu H."/>
            <person name="Li Y."/>
            <person name="Cui Y."/>
            <person name="Guo X."/>
            <person name="Zheng S."/>
            <person name="Wang B."/>
            <person name="Yu K."/>
            <person name="Liang Q."/>
            <person name="Yang W."/>
            <person name="Lou X."/>
            <person name="Chen J."/>
            <person name="Feng M."/>
            <person name="Jian J."/>
            <person name="Zhang X."/>
            <person name="Luo G."/>
            <person name="Jiang Y."/>
            <person name="Liu J."/>
            <person name="Wang Z."/>
            <person name="Sha Y."/>
            <person name="Zhang B."/>
            <person name="Wu H."/>
            <person name="Tang D."/>
            <person name="Shen Q."/>
            <person name="Xue P."/>
            <person name="Zou S."/>
            <person name="Wang X."/>
            <person name="Liu X."/>
            <person name="Wang F."/>
            <person name="Yang Y."/>
            <person name="An X."/>
            <person name="Dong Z."/>
            <person name="Zhang K."/>
            <person name="Zhang X."/>
            <person name="Luo M.C."/>
            <person name="Dvorak J."/>
            <person name="Tong Y."/>
            <person name="Wang J."/>
            <person name="Yang H."/>
            <person name="Li Z."/>
            <person name="Wang D."/>
            <person name="Zhang A."/>
            <person name="Wang J."/>
        </authorList>
    </citation>
    <scope>NUCLEOTIDE SEQUENCE</scope>
</reference>
<proteinExistence type="predicted"/>
<protein>
    <submittedName>
        <fullName evidence="2">Uncharacterized protein</fullName>
    </submittedName>
</protein>
<feature type="compositionally biased region" description="Basic residues" evidence="1">
    <location>
        <begin position="168"/>
        <end position="182"/>
    </location>
</feature>
<feature type="region of interest" description="Disordered" evidence="1">
    <location>
        <begin position="76"/>
        <end position="114"/>
    </location>
</feature>
<accession>M7ZPG2</accession>
<name>M7ZPG2_TRIUA</name>
<feature type="compositionally biased region" description="Low complexity" evidence="1">
    <location>
        <begin position="92"/>
        <end position="103"/>
    </location>
</feature>
<feature type="compositionally biased region" description="Gly residues" evidence="1">
    <location>
        <begin position="147"/>
        <end position="156"/>
    </location>
</feature>